<dbReference type="AlphaFoldDB" id="A0A6J4IV91"/>
<dbReference type="InterPro" id="IPR001374">
    <property type="entry name" value="R3H_dom"/>
</dbReference>
<dbReference type="GO" id="GO:0009252">
    <property type="term" value="P:peptidoglycan biosynthetic process"/>
    <property type="evidence" value="ECO:0007669"/>
    <property type="project" value="UniProtKB-UniRule"/>
</dbReference>
<evidence type="ECO:0000256" key="3">
    <source>
        <dbReference type="ARBA" id="ARBA00022960"/>
    </source>
</evidence>
<dbReference type="InterPro" id="IPR038247">
    <property type="entry name" value="Jag_N_dom_sf"/>
</dbReference>
<comment type="subcellular location">
    <subcellularLocation>
        <location evidence="6">Cytoplasm</location>
    </subcellularLocation>
</comment>
<dbReference type="Pfam" id="PF14804">
    <property type="entry name" value="Jag_N"/>
    <property type="match status" value="1"/>
</dbReference>
<dbReference type="SMART" id="SM01245">
    <property type="entry name" value="Jag_N"/>
    <property type="match status" value="1"/>
</dbReference>
<dbReference type="InterPro" id="IPR038008">
    <property type="entry name" value="Jag_KH"/>
</dbReference>
<dbReference type="Gene3D" id="3.30.300.20">
    <property type="match status" value="1"/>
</dbReference>
<dbReference type="NCBIfam" id="NF041568">
    <property type="entry name" value="Jag_EloR"/>
    <property type="match status" value="1"/>
</dbReference>
<dbReference type="InterPro" id="IPR039247">
    <property type="entry name" value="KhpB"/>
</dbReference>
<dbReference type="CDD" id="cd02414">
    <property type="entry name" value="KH-II_Jag"/>
    <property type="match status" value="1"/>
</dbReference>
<keyword evidence="5 6" id="KW-0961">Cell wall biogenesis/degradation</keyword>
<dbReference type="PROSITE" id="PS51061">
    <property type="entry name" value="R3H"/>
    <property type="match status" value="1"/>
</dbReference>
<dbReference type="PANTHER" id="PTHR35800">
    <property type="entry name" value="PROTEIN JAG"/>
    <property type="match status" value="1"/>
</dbReference>
<evidence type="ECO:0000256" key="7">
    <source>
        <dbReference type="SAM" id="MobiDB-lite"/>
    </source>
</evidence>
<accession>A0A6J4IV91</accession>
<dbReference type="Pfam" id="PF01424">
    <property type="entry name" value="R3H"/>
    <property type="match status" value="1"/>
</dbReference>
<dbReference type="Gene3D" id="3.30.1370.50">
    <property type="entry name" value="R3H-like domain"/>
    <property type="match status" value="1"/>
</dbReference>
<evidence type="ECO:0000256" key="1">
    <source>
        <dbReference type="ARBA" id="ARBA00022490"/>
    </source>
</evidence>
<proteinExistence type="inferred from homology"/>
<evidence type="ECO:0000256" key="5">
    <source>
        <dbReference type="ARBA" id="ARBA00023316"/>
    </source>
</evidence>
<dbReference type="HAMAP" id="MF_00867">
    <property type="entry name" value="KhpB"/>
    <property type="match status" value="1"/>
</dbReference>
<organism evidence="9">
    <name type="scientific">uncultured Chloroflexia bacterium</name>
    <dbReference type="NCBI Taxonomy" id="1672391"/>
    <lineage>
        <taxon>Bacteria</taxon>
        <taxon>Bacillati</taxon>
        <taxon>Chloroflexota</taxon>
        <taxon>Chloroflexia</taxon>
        <taxon>environmental samples</taxon>
    </lineage>
</organism>
<comment type="domain">
    <text evidence="6">Has an N-terminal Jag-N domain and 2 RNA-binding domains (KH and R3H).</text>
</comment>
<dbReference type="GO" id="GO:0071555">
    <property type="term" value="P:cell wall organization"/>
    <property type="evidence" value="ECO:0007669"/>
    <property type="project" value="UniProtKB-KW"/>
</dbReference>
<dbReference type="CDD" id="cd02644">
    <property type="entry name" value="R3H_jag"/>
    <property type="match status" value="1"/>
</dbReference>
<gene>
    <name evidence="6" type="primary">khpB</name>
    <name evidence="6" type="synonym">eloR</name>
    <name evidence="9" type="ORF">AVDCRST_MAG26-2310</name>
</gene>
<evidence type="ECO:0000256" key="6">
    <source>
        <dbReference type="HAMAP-Rule" id="MF_00867"/>
    </source>
</evidence>
<evidence type="ECO:0000259" key="8">
    <source>
        <dbReference type="PROSITE" id="PS51061"/>
    </source>
</evidence>
<keyword evidence="2 6" id="KW-0694">RNA-binding</keyword>
<feature type="domain" description="R3H" evidence="8">
    <location>
        <begin position="168"/>
        <end position="234"/>
    </location>
</feature>
<evidence type="ECO:0000256" key="2">
    <source>
        <dbReference type="ARBA" id="ARBA00022884"/>
    </source>
</evidence>
<dbReference type="Gene3D" id="3.30.30.80">
    <property type="entry name" value="probable RNA-binding protein from clostridium symbiosum atcc 14940"/>
    <property type="match status" value="1"/>
</dbReference>
<feature type="region of interest" description="Disordered" evidence="7">
    <location>
        <begin position="50"/>
        <end position="69"/>
    </location>
</feature>
<evidence type="ECO:0000313" key="9">
    <source>
        <dbReference type="EMBL" id="CAA9260476.1"/>
    </source>
</evidence>
<dbReference type="InterPro" id="IPR034079">
    <property type="entry name" value="R3H_KhpB"/>
</dbReference>
<comment type="caution">
    <text evidence="6">Lacks conserved residue(s) required for the propagation of feature annotation.</text>
</comment>
<dbReference type="InterPro" id="IPR036867">
    <property type="entry name" value="R3H_dom_sf"/>
</dbReference>
<keyword evidence="1 6" id="KW-0963">Cytoplasm</keyword>
<sequence>MRSIEISARTVAEATRLALEQLGVEEDEVMISVLQSGDDDNEALVRVSVDDDVEQDEAPQAAPAPRSRGAIDVQATGAYARQVLEGILERMGLEGFVTVQHSTAAGPDGEAQHSIMLYIEGLDEESVGLMIGRRGETLRSLQFLLNTIVQRTSGRWPQLVVDVGNYRQRRQESLEGLARRVAEQVRATGRPVPLEPMQAYDRRIIHMALREDGTVYTESTGEGEARRITVFPRS</sequence>
<dbReference type="SMART" id="SM00393">
    <property type="entry name" value="R3H"/>
    <property type="match status" value="1"/>
</dbReference>
<dbReference type="EMBL" id="CADCTK010000532">
    <property type="protein sequence ID" value="CAA9260476.1"/>
    <property type="molecule type" value="Genomic_DNA"/>
</dbReference>
<dbReference type="SUPFAM" id="SSF82708">
    <property type="entry name" value="R3H domain"/>
    <property type="match status" value="1"/>
</dbReference>
<dbReference type="InterPro" id="IPR015946">
    <property type="entry name" value="KH_dom-like_a/b"/>
</dbReference>
<protein>
    <recommendedName>
        <fullName evidence="6">RNA-binding protein KhpB</fullName>
    </recommendedName>
    <alternativeName>
        <fullName evidence="6">RNA-binding protein EloR</fullName>
    </alternativeName>
</protein>
<dbReference type="GO" id="GO:0003723">
    <property type="term" value="F:RNA binding"/>
    <property type="evidence" value="ECO:0007669"/>
    <property type="project" value="UniProtKB-UniRule"/>
</dbReference>
<dbReference type="PANTHER" id="PTHR35800:SF1">
    <property type="entry name" value="RNA-BINDING PROTEIN KHPB"/>
    <property type="match status" value="1"/>
</dbReference>
<dbReference type="GO" id="GO:0008360">
    <property type="term" value="P:regulation of cell shape"/>
    <property type="evidence" value="ECO:0007669"/>
    <property type="project" value="UniProtKB-KW"/>
</dbReference>
<keyword evidence="3 6" id="KW-0133">Cell shape</keyword>
<comment type="similarity">
    <text evidence="6">Belongs to the KhpB RNA-binding protein family.</text>
</comment>
<name>A0A6J4IV91_9CHLR</name>
<comment type="function">
    <text evidence="6">A probable RNA chaperone. Forms a complex with KhpA which binds to cellular RNA and controls its expression. Plays a role in peptidoglycan (PG) homeostasis and cell length regulation.</text>
</comment>
<dbReference type="GO" id="GO:0005737">
    <property type="term" value="C:cytoplasm"/>
    <property type="evidence" value="ECO:0007669"/>
    <property type="project" value="UniProtKB-SubCell"/>
</dbReference>
<evidence type="ECO:0000256" key="4">
    <source>
        <dbReference type="ARBA" id="ARBA00023186"/>
    </source>
</evidence>
<keyword evidence="4 6" id="KW-0143">Chaperone</keyword>
<comment type="subunit">
    <text evidence="6">Forms a complex with KhpA.</text>
</comment>
<dbReference type="InterPro" id="IPR032782">
    <property type="entry name" value="KhpB_N"/>
</dbReference>
<reference evidence="9" key="1">
    <citation type="submission" date="2020-02" db="EMBL/GenBank/DDBJ databases">
        <authorList>
            <person name="Meier V. D."/>
        </authorList>
    </citation>
    <scope>NUCLEOTIDE SEQUENCE</scope>
    <source>
        <strain evidence="9">AVDCRST_MAG26</strain>
    </source>
</reference>